<reference evidence="5" key="1">
    <citation type="submission" date="2010-10" db="EMBL/GenBank/DDBJ databases">
        <title>Complete sequence of Enterobacter cloacae SCF1.</title>
        <authorList>
            <consortium name="US DOE Joint Genome Institute"/>
            <person name="Lucas S."/>
            <person name="Copeland A."/>
            <person name="Lapidus A."/>
            <person name="Cheng J.-F."/>
            <person name="Bruce D."/>
            <person name="Goodwin L."/>
            <person name="Pitluck S."/>
            <person name="Davenport K."/>
            <person name="Detter J.C."/>
            <person name="Han C."/>
            <person name="Tapia R."/>
            <person name="Land M."/>
            <person name="Hauser L."/>
            <person name="Chang Y.-J."/>
            <person name="Jeffries C."/>
            <person name="Kyrpides N."/>
            <person name="Ivanova N."/>
            <person name="Mikhailova N."/>
            <person name="DeAngelis K."/>
            <person name="Arkin A.P."/>
            <person name="Chivian D."/>
            <person name="Edwards B."/>
            <person name="Woo H."/>
            <person name="Hazen T.C."/>
            <person name="Woyke T."/>
        </authorList>
    </citation>
    <scope>NUCLEOTIDE SEQUENCE [LARGE SCALE GENOMIC DNA]</scope>
    <source>
        <strain evidence="5">SCF1</strain>
    </source>
</reference>
<dbReference type="InterPro" id="IPR038729">
    <property type="entry name" value="Rad50/SbcC_AAA"/>
</dbReference>
<dbReference type="GO" id="GO:0006310">
    <property type="term" value="P:DNA recombination"/>
    <property type="evidence" value="ECO:0007669"/>
    <property type="project" value="UniProtKB-KW"/>
</dbReference>
<dbReference type="EMBL" id="CP002272">
    <property type="protein sequence ID" value="ADO49667.1"/>
    <property type="molecule type" value="Genomic_DNA"/>
</dbReference>
<dbReference type="Pfam" id="PF13558">
    <property type="entry name" value="SbcC_Walker_B"/>
    <property type="match status" value="1"/>
</dbReference>
<keyword evidence="5" id="KW-1185">Reference proteome</keyword>
<dbReference type="PANTHER" id="PTHR32114:SF2">
    <property type="entry name" value="ABC TRANSPORTER ABCH.3"/>
    <property type="match status" value="1"/>
</dbReference>
<comment type="function">
    <text evidence="1">SbcCD cleaves DNA hairpin structures. These structures can inhibit DNA replication and are intermediates in certain DNA recombination reactions. The complex acts as a 3'-&gt;5' double strand exonuclease that can open hairpins. It also has a 5' single-strand endonuclease activity.</text>
</comment>
<feature type="region of interest" description="Disordered" evidence="2">
    <location>
        <begin position="834"/>
        <end position="854"/>
    </location>
</feature>
<dbReference type="GO" id="GO:0006302">
    <property type="term" value="P:double-strand break repair"/>
    <property type="evidence" value="ECO:0007669"/>
    <property type="project" value="InterPro"/>
</dbReference>
<keyword evidence="1" id="KW-0175">Coiled coil</keyword>
<keyword evidence="1" id="KW-0378">Hydrolase</keyword>
<dbReference type="InterPro" id="IPR027417">
    <property type="entry name" value="P-loop_NTPase"/>
</dbReference>
<dbReference type="KEGG" id="esc:Entcl_3422"/>
<dbReference type="InterPro" id="IPR004592">
    <property type="entry name" value="SbcC_gammaproteobac_type"/>
</dbReference>
<dbReference type="Pfam" id="PF13476">
    <property type="entry name" value="AAA_23"/>
    <property type="match status" value="1"/>
</dbReference>
<accession>E3G7G7</accession>
<dbReference type="GO" id="GO:0006260">
    <property type="term" value="P:DNA replication"/>
    <property type="evidence" value="ECO:0007669"/>
    <property type="project" value="UniProtKB-KW"/>
</dbReference>
<keyword evidence="1" id="KW-0235">DNA replication</keyword>
<keyword evidence="1 4" id="KW-0269">Exonuclease</keyword>
<comment type="subunit">
    <text evidence="1">Heterodimer of SbcC and SbcD.</text>
</comment>
<feature type="coiled-coil region" evidence="1">
    <location>
        <begin position="618"/>
        <end position="648"/>
    </location>
</feature>
<feature type="domain" description="Rad50/SbcC-type AAA" evidence="3">
    <location>
        <begin position="5"/>
        <end position="206"/>
    </location>
</feature>
<dbReference type="PANTHER" id="PTHR32114">
    <property type="entry name" value="ABC TRANSPORTER ABCH.3"/>
    <property type="match status" value="1"/>
</dbReference>
<dbReference type="AlphaFoldDB" id="E3G7G7"/>
<protein>
    <recommendedName>
        <fullName evidence="1">Nuclease SbcCD subunit C</fullName>
    </recommendedName>
</protein>
<comment type="similarity">
    <text evidence="1">Belongs to the SMC family. SbcC subfamily.</text>
</comment>
<evidence type="ECO:0000259" key="3">
    <source>
        <dbReference type="Pfam" id="PF13476"/>
    </source>
</evidence>
<name>E3G7G7_ENTLS</name>
<dbReference type="HOGENOM" id="CLU_004785_1_0_6"/>
<dbReference type="STRING" id="701347.Entcl_3422"/>
<keyword evidence="1" id="KW-0233">DNA recombination</keyword>
<feature type="coiled-coil region" evidence="1">
    <location>
        <begin position="186"/>
        <end position="238"/>
    </location>
</feature>
<dbReference type="Gene3D" id="3.40.50.300">
    <property type="entry name" value="P-loop containing nucleotide triphosphate hydrolases"/>
    <property type="match status" value="2"/>
</dbReference>
<keyword evidence="1" id="KW-0540">Nuclease</keyword>
<dbReference type="NCBIfam" id="NF007600">
    <property type="entry name" value="PRK10246.1"/>
    <property type="match status" value="1"/>
</dbReference>
<sequence>MKILSLRLKNLNSLKGEWKIDFTAEPFASNGLFAITGPTGAGKTTLLDAICLALYHETPRLNTVSQSQNDLMTRDTAECLAEVEFEVKGIAYRAFWSQNRARNQPDGNLQAPRVELATCADGKILADKVKDKLELTASLTGLDYGRFTRSMLLSQGQFAAFLNAKPKERAELLEELTGTEIYGQISAQVFEKHKTAKTELEKLQAQASGMVLLNDEQQQALQQRLQALTDEEKRLQDVQTRTQSWAQWLTRENEICREQQRAQAALQSAGQALNDAEPQLAKLALAHPADTLRPLWMRLQDRQAALQHIRQQTTEVNTRLQSQTGLRNRIRHSAARQHTQLLAQQKTLGDWLAAHDGYRHWQRELAGWRATFEQLARDAVQLQMLSQREAGLRGELSALPETALTLEAAATAAALEQHAVLRPYRQQLNALYGRFAPLQKRRQQLQQSLQQRQQEQEQHDAELARRRQQYKEKLQQFTDVKTLCEQERTIVALQEERARLQAGSPCPLCGSTEHPAIERYQALTPGVNEARRDALDKEVKELAESGAALRGQLEALNKQQQADNGEIQTLTEQEQALTLQWQSTVAALGIALTPQEDVAAWLETQQEYEQQLFRHSQRLALQRQMDALNAQAAEIRQQQAQRQQALAATLAALALTSPEAGEERRWLDAREAESAQWQTHSDEQQRNQRQLELLQPLLDTLPESADPEAPEETPLEGWQQVHHDCVSLHGQWQTLQQQETDASERLQQAQQAFEQALAASQFANQQAFLDALLDEATRSRLEQLRQTLENQLHQQQALVAQAQATREQHQQLKPDGLPETESLETLQAQLQQLAQQMRENSTQQGGIRQQLTQDAASRQQQQALMQEIDAAARTLEDWGWLNALIGSREGDKFRKFAQGLTLDNLVWLANEQLSRLHGRYLLQRKASEALELEVVDTWQADAVRDTRTLSGGESFLVSLALALALSDLVSHKTRIDSLFLDEGFGTLDSETLDTALDALDALNASGKVIGVISHVEAMKERIPVQIRVKKINGLGYSRLDKRFAME</sequence>
<dbReference type="RefSeq" id="WP_013367393.1">
    <property type="nucleotide sequence ID" value="NC_014618.1"/>
</dbReference>
<dbReference type="SUPFAM" id="SSF52540">
    <property type="entry name" value="P-loop containing nucleoside triphosphate hydrolases"/>
    <property type="match status" value="1"/>
</dbReference>
<dbReference type="Proteomes" id="UP000006872">
    <property type="component" value="Chromosome"/>
</dbReference>
<evidence type="ECO:0000313" key="5">
    <source>
        <dbReference type="Proteomes" id="UP000006872"/>
    </source>
</evidence>
<evidence type="ECO:0000313" key="4">
    <source>
        <dbReference type="EMBL" id="ADO49667.1"/>
    </source>
</evidence>
<evidence type="ECO:0000256" key="1">
    <source>
        <dbReference type="RuleBase" id="RU363070"/>
    </source>
</evidence>
<dbReference type="GO" id="GO:0004527">
    <property type="term" value="F:exonuclease activity"/>
    <property type="evidence" value="ECO:0007669"/>
    <property type="project" value="UniProtKB-KW"/>
</dbReference>
<dbReference type="eggNOG" id="COG0419">
    <property type="taxonomic scope" value="Bacteria"/>
</dbReference>
<keyword evidence="1" id="KW-0255">Endonuclease</keyword>
<dbReference type="GO" id="GO:0004519">
    <property type="term" value="F:endonuclease activity"/>
    <property type="evidence" value="ECO:0007669"/>
    <property type="project" value="UniProtKB-KW"/>
</dbReference>
<dbReference type="GO" id="GO:0016887">
    <property type="term" value="F:ATP hydrolysis activity"/>
    <property type="evidence" value="ECO:0007669"/>
    <property type="project" value="InterPro"/>
</dbReference>
<feature type="compositionally biased region" description="Polar residues" evidence="2">
    <location>
        <begin position="837"/>
        <end position="854"/>
    </location>
</feature>
<gene>
    <name evidence="1" type="primary">sbcC</name>
    <name evidence="4" type="ordered locus">Entcl_3422</name>
</gene>
<feature type="coiled-coil region" evidence="1">
    <location>
        <begin position="539"/>
        <end position="573"/>
    </location>
</feature>
<evidence type="ECO:0000256" key="2">
    <source>
        <dbReference type="SAM" id="MobiDB-lite"/>
    </source>
</evidence>
<dbReference type="NCBIfam" id="TIGR00618">
    <property type="entry name" value="sbcc"/>
    <property type="match status" value="1"/>
</dbReference>
<organism evidence="4 5">
    <name type="scientific">Enterobacter lignolyticus (strain SCF1)</name>
    <dbReference type="NCBI Taxonomy" id="701347"/>
    <lineage>
        <taxon>Bacteria</taxon>
        <taxon>Pseudomonadati</taxon>
        <taxon>Pseudomonadota</taxon>
        <taxon>Gammaproteobacteria</taxon>
        <taxon>Enterobacterales</taxon>
        <taxon>Enterobacteriaceae</taxon>
        <taxon>Pluralibacter</taxon>
    </lineage>
</organism>
<reference evidence="4 5" key="2">
    <citation type="journal article" date="2011" name="Stand. Genomic Sci.">
        <title>Complete genome sequence of 'Enterobacter lignolyticus' SCF1.</title>
        <authorList>
            <person name="Deangelis K.M."/>
            <person name="D'Haeseleer P."/>
            <person name="Chivian D."/>
            <person name="Fortney J.L."/>
            <person name="Khudyakov J."/>
            <person name="Simmons B."/>
            <person name="Woo H."/>
            <person name="Arkin A.P."/>
            <person name="Davenport K.W."/>
            <person name="Goodwin L."/>
            <person name="Chen A."/>
            <person name="Ivanova N."/>
            <person name="Kyrpides N.C."/>
            <person name="Mavromatis K."/>
            <person name="Woyke T."/>
            <person name="Hazen T.C."/>
        </authorList>
    </citation>
    <scope>NUCLEOTIDE SEQUENCE [LARGE SCALE GENOMIC DNA]</scope>
    <source>
        <strain evidence="4 5">SCF1</strain>
    </source>
</reference>
<proteinExistence type="inferred from homology"/>